<accession>A0A814E4Q2</accession>
<keyword evidence="3" id="KW-0963">Cytoplasm</keyword>
<dbReference type="PANTHER" id="PTHR14885">
    <property type="entry name" value="CILIA- AND FLAGELLA-ASSOCIATED PROTEIN 43-RELATED"/>
    <property type="match status" value="1"/>
</dbReference>
<dbReference type="EMBL" id="CAJNOG010000114">
    <property type="protein sequence ID" value="CAF0963814.1"/>
    <property type="molecule type" value="Genomic_DNA"/>
</dbReference>
<dbReference type="GO" id="GO:0060271">
    <property type="term" value="P:cilium assembly"/>
    <property type="evidence" value="ECO:0007669"/>
    <property type="project" value="TreeGrafter"/>
</dbReference>
<keyword evidence="5" id="KW-0677">Repeat</keyword>
<evidence type="ECO:0000256" key="4">
    <source>
        <dbReference type="ARBA" id="ARBA00022574"/>
    </source>
</evidence>
<evidence type="ECO:0000256" key="7">
    <source>
        <dbReference type="ARBA" id="ARBA00023212"/>
    </source>
</evidence>
<evidence type="ECO:0000256" key="2">
    <source>
        <dbReference type="ARBA" id="ARBA00004245"/>
    </source>
</evidence>
<evidence type="ECO:0000256" key="1">
    <source>
        <dbReference type="ARBA" id="ARBA00004138"/>
    </source>
</evidence>
<evidence type="ECO:0000256" key="9">
    <source>
        <dbReference type="SAM" id="Coils"/>
    </source>
</evidence>
<keyword evidence="8" id="KW-0966">Cell projection</keyword>
<evidence type="ECO:0000256" key="5">
    <source>
        <dbReference type="ARBA" id="ARBA00022737"/>
    </source>
</evidence>
<dbReference type="GO" id="GO:0005930">
    <property type="term" value="C:axoneme"/>
    <property type="evidence" value="ECO:0007669"/>
    <property type="project" value="TreeGrafter"/>
</dbReference>
<comment type="subcellular location">
    <subcellularLocation>
        <location evidence="1">Cell projection</location>
        <location evidence="1">Cilium</location>
    </subcellularLocation>
    <subcellularLocation>
        <location evidence="2">Cytoplasm</location>
        <location evidence="2">Cytoskeleton</location>
    </subcellularLocation>
</comment>
<gene>
    <name evidence="10" type="ORF">JYZ213_LOCUS14018</name>
</gene>
<organism evidence="10 11">
    <name type="scientific">Adineta steineri</name>
    <dbReference type="NCBI Taxonomy" id="433720"/>
    <lineage>
        <taxon>Eukaryota</taxon>
        <taxon>Metazoa</taxon>
        <taxon>Spiralia</taxon>
        <taxon>Gnathifera</taxon>
        <taxon>Rotifera</taxon>
        <taxon>Eurotatoria</taxon>
        <taxon>Bdelloidea</taxon>
        <taxon>Adinetida</taxon>
        <taxon>Adinetidae</taxon>
        <taxon>Adineta</taxon>
    </lineage>
</organism>
<comment type="caution">
    <text evidence="10">The sequence shown here is derived from an EMBL/GenBank/DDBJ whole genome shotgun (WGS) entry which is preliminary data.</text>
</comment>
<protein>
    <submittedName>
        <fullName evidence="10">Uncharacterized protein</fullName>
    </submittedName>
</protein>
<dbReference type="Proteomes" id="UP000663845">
    <property type="component" value="Unassembled WGS sequence"/>
</dbReference>
<keyword evidence="7" id="KW-0206">Cytoskeleton</keyword>
<keyword evidence="6 9" id="KW-0175">Coiled coil</keyword>
<reference evidence="10" key="1">
    <citation type="submission" date="2021-02" db="EMBL/GenBank/DDBJ databases">
        <authorList>
            <person name="Nowell W R."/>
        </authorList>
    </citation>
    <scope>NUCLEOTIDE SEQUENCE</scope>
</reference>
<dbReference type="PANTHER" id="PTHR14885:SF1">
    <property type="entry name" value="CILIA- AND FLAGELLA-ASSOCIATED PROTEIN 43"/>
    <property type="match status" value="1"/>
</dbReference>
<evidence type="ECO:0000256" key="6">
    <source>
        <dbReference type="ARBA" id="ARBA00023054"/>
    </source>
</evidence>
<evidence type="ECO:0000313" key="10">
    <source>
        <dbReference type="EMBL" id="CAF0963814.1"/>
    </source>
</evidence>
<dbReference type="AlphaFoldDB" id="A0A814E4Q2"/>
<name>A0A814E4Q2_9BILA</name>
<proteinExistence type="predicted"/>
<evidence type="ECO:0000313" key="11">
    <source>
        <dbReference type="Proteomes" id="UP000663845"/>
    </source>
</evidence>
<evidence type="ECO:0000256" key="8">
    <source>
        <dbReference type="ARBA" id="ARBA00023273"/>
    </source>
</evidence>
<keyword evidence="4" id="KW-0853">WD repeat</keyword>
<sequence length="279" mass="33012">MIKNLKNLRDGELTHKSTEFDQLQSLLITTKDARIDDMVDLYVQIVLKQGQVEIEEKPAENPPNQYRNTDVELIHRREVEDLNESIIESANYKIRQMEKSKGVINEIQSNTWEKEKLIYEIADLKQRAQDITYLKVTRNIQEYLACRNDASFESQKQRELQMLEATIEKMRQRFDEQQMIKDNELQKLQHDNLSIANITLAVDEALQNANVNLYERKNIIDQRIIEQSKADQQERIHQVVRRRRLVDLAKAQAQEVAYLRAEVERLRMKTFPALVQIEH</sequence>
<evidence type="ECO:0000256" key="3">
    <source>
        <dbReference type="ARBA" id="ARBA00022490"/>
    </source>
</evidence>
<dbReference type="Pfam" id="PF25828">
    <property type="entry name" value="CC_Cfap43"/>
    <property type="match status" value="1"/>
</dbReference>
<feature type="coiled-coil region" evidence="9">
    <location>
        <begin position="153"/>
        <end position="180"/>
    </location>
</feature>